<dbReference type="PATRIC" id="fig|1227493.4.peg.2342"/>
<evidence type="ECO:0000313" key="3">
    <source>
        <dbReference type="EMBL" id="ELY90174.1"/>
    </source>
</evidence>
<proteinExistence type="predicted"/>
<dbReference type="Pfam" id="PF14344">
    <property type="entry name" value="DUF4397"/>
    <property type="match status" value="2"/>
</dbReference>
<evidence type="ECO:0000313" key="4">
    <source>
        <dbReference type="Proteomes" id="UP000011519"/>
    </source>
</evidence>
<name>L9ZV15_9EURY</name>
<dbReference type="InterPro" id="IPR025510">
    <property type="entry name" value="DUF4397"/>
</dbReference>
<protein>
    <recommendedName>
        <fullName evidence="2">DUF4397 domain-containing protein</fullName>
    </recommendedName>
</protein>
<organism evidence="3 4">
    <name type="scientific">Natrialba hulunbeirensis JCM 10989</name>
    <dbReference type="NCBI Taxonomy" id="1227493"/>
    <lineage>
        <taxon>Archaea</taxon>
        <taxon>Methanobacteriati</taxon>
        <taxon>Methanobacteriota</taxon>
        <taxon>Stenosarchaea group</taxon>
        <taxon>Halobacteria</taxon>
        <taxon>Halobacteriales</taxon>
        <taxon>Natrialbaceae</taxon>
        <taxon>Natrialba</taxon>
    </lineage>
</organism>
<feature type="region of interest" description="Disordered" evidence="1">
    <location>
        <begin position="23"/>
        <end position="61"/>
    </location>
</feature>
<evidence type="ECO:0000259" key="2">
    <source>
        <dbReference type="Pfam" id="PF14344"/>
    </source>
</evidence>
<dbReference type="Proteomes" id="UP000011519">
    <property type="component" value="Unassembled WGS sequence"/>
</dbReference>
<feature type="compositionally biased region" description="Basic and acidic residues" evidence="1">
    <location>
        <begin position="47"/>
        <end position="59"/>
    </location>
</feature>
<sequence>MTFSRRTTLKVIGVASGVGLSSGVALASGDDTTDTDGKPSEDDEPTTDDKPMDEDRPADEPTDAAVRVAHFSPDAPAVDILVDGAEVLSDVPYGAISPYLDLDPGTYTVTITAAGDPDTVAFEGDVDVGDAYYTVAAIGELEAETFRPEVLTDAAPLPTDAPAESAFARVAHFSPDAPAVDIYADDDPLVEDVSFGDVSEYLAVPAGSYELSVRPAGDPETVVASFDVELAADVAYTGYAIGYLEPAADVDDRDFTVEIAVDGPGADEEAAPAETEADPVDEDDEVDDAVGPDEPADESTTEPETEPEAEPEPEPEPDPDTDDAPVDEPAEADAGA</sequence>
<keyword evidence="4" id="KW-1185">Reference proteome</keyword>
<comment type="caution">
    <text evidence="3">The sequence shown here is derived from an EMBL/GenBank/DDBJ whole genome shotgun (WGS) entry which is preliminary data.</text>
</comment>
<dbReference type="AlphaFoldDB" id="L9ZV15"/>
<dbReference type="OrthoDB" id="170150at2157"/>
<evidence type="ECO:0000256" key="1">
    <source>
        <dbReference type="SAM" id="MobiDB-lite"/>
    </source>
</evidence>
<dbReference type="RefSeq" id="WP_006653524.1">
    <property type="nucleotide sequence ID" value="NZ_AOIM01000035.1"/>
</dbReference>
<feature type="region of interest" description="Disordered" evidence="1">
    <location>
        <begin position="263"/>
        <end position="336"/>
    </location>
</feature>
<gene>
    <name evidence="3" type="ORF">C483_11718</name>
</gene>
<feature type="domain" description="DUF4397" evidence="2">
    <location>
        <begin position="64"/>
        <end position="158"/>
    </location>
</feature>
<accession>L9ZV15</accession>
<dbReference type="EMBL" id="AOIM01000035">
    <property type="protein sequence ID" value="ELY90174.1"/>
    <property type="molecule type" value="Genomic_DNA"/>
</dbReference>
<dbReference type="STRING" id="1227493.C483_11718"/>
<reference evidence="3 4" key="1">
    <citation type="journal article" date="2014" name="PLoS Genet.">
        <title>Phylogenetically driven sequencing of extremely halophilic archaea reveals strategies for static and dynamic osmo-response.</title>
        <authorList>
            <person name="Becker E.A."/>
            <person name="Seitzer P.M."/>
            <person name="Tritt A."/>
            <person name="Larsen D."/>
            <person name="Krusor M."/>
            <person name="Yao A.I."/>
            <person name="Wu D."/>
            <person name="Madern D."/>
            <person name="Eisen J.A."/>
            <person name="Darling A.E."/>
            <person name="Facciotti M.T."/>
        </authorList>
    </citation>
    <scope>NUCLEOTIDE SEQUENCE [LARGE SCALE GENOMIC DNA]</scope>
    <source>
        <strain evidence="3 4">JCM 10989</strain>
    </source>
</reference>
<feature type="compositionally biased region" description="Acidic residues" evidence="1">
    <location>
        <begin position="265"/>
        <end position="336"/>
    </location>
</feature>
<feature type="domain" description="DUF4397" evidence="2">
    <location>
        <begin position="168"/>
        <end position="244"/>
    </location>
</feature>